<dbReference type="SUPFAM" id="SSF63825">
    <property type="entry name" value="YWTD domain"/>
    <property type="match status" value="1"/>
</dbReference>
<gene>
    <name evidence="1" type="ORF">NP777_20915</name>
</gene>
<proteinExistence type="predicted"/>
<dbReference type="RefSeq" id="WP_256651699.1">
    <property type="nucleotide sequence ID" value="NZ_JANIAA010000013.1"/>
</dbReference>
<keyword evidence="2" id="KW-1185">Reference proteome</keyword>
<dbReference type="EMBL" id="JANIAA010000013">
    <property type="protein sequence ID" value="MCQ8190691.1"/>
    <property type="molecule type" value="Genomic_DNA"/>
</dbReference>
<accession>A0ABT1UZX2</accession>
<sequence length="662" mass="70953">MTCTPHPATFRLLDVHVGWDQGDLQQADGIVGFEDPAGLRLAHRGAAPEGPTRDRLLPWFPDPRLAPGCGPCGWYLLVPGERRLLRRDGCGVAFAPVWPSGCDPDPLREPVSVAARGHRLAVVESDRVLVWRREGGQLAGVIRAERPRWAALGPDDEVLVACRGSTDLRRFDSTGGPRGVLRTGVRGEIIGLRTGPERSVWLLTDDGGRLGIHRGGHRGPFRPVTVDELAAALPPSTLTSADEDGENGENGEGGFCLTENGPEGPEAVCFSWQGLPRDPAPPATDAYVTSGSYLTTLIDSGISRCRWHRVRLDAEVPAGTAAAVEIVVSEDGRYDESDWQTSAPGVTDFLVDQPPGRFLRLRLRLSGDGASTPVLRRVRLDFPRVTSADLLPPAFREDPAADDFTERFLSLFDATLAQLDRVIERYPSLLDPAGVPDRALPWLAGLLGLSFEAGWDARTRRALLAAAPELYRRRGTPWALREAVRIVFGVAPVVDELAADRRWAHLRAARDQGRGTDQGLGAIRLFGRSASRFRVGGTALGAAPLRAFGAPDSDPFTAHAHRFRLLLPAGSVDATALRRLVERQAPAHTVGSVRTGGAGFVVGSRSTVGVDTAFVPLPPPVLGGANPVRLGRDGVLRPGPRGLRRGVGVGVVSAVGMHTQVS</sequence>
<dbReference type="InterPro" id="IPR006521">
    <property type="entry name" value="Tail_protein_I"/>
</dbReference>
<dbReference type="Pfam" id="PF09684">
    <property type="entry name" value="Tail_P2_I"/>
    <property type="match status" value="1"/>
</dbReference>
<dbReference type="NCBIfam" id="TIGR02242">
    <property type="entry name" value="tail_TIGR02242"/>
    <property type="match status" value="1"/>
</dbReference>
<dbReference type="InterPro" id="IPR011748">
    <property type="entry name" value="Unchr_phage_tail-like"/>
</dbReference>
<evidence type="ECO:0000313" key="2">
    <source>
        <dbReference type="Proteomes" id="UP001204746"/>
    </source>
</evidence>
<reference evidence="1 2" key="1">
    <citation type="submission" date="2022-07" db="EMBL/GenBank/DDBJ databases">
        <authorList>
            <person name="Phongsopitanun W."/>
            <person name="Tanasupawat S."/>
        </authorList>
    </citation>
    <scope>NUCLEOTIDE SEQUENCE [LARGE SCALE GENOMIC DNA]</scope>
    <source>
        <strain evidence="1 2">RCU-064</strain>
    </source>
</reference>
<evidence type="ECO:0000313" key="1">
    <source>
        <dbReference type="EMBL" id="MCQ8190691.1"/>
    </source>
</evidence>
<name>A0ABT1UZX2_9ACTN</name>
<organism evidence="1 2">
    <name type="scientific">Streptomyces rugosispiralis</name>
    <dbReference type="NCBI Taxonomy" id="2967341"/>
    <lineage>
        <taxon>Bacteria</taxon>
        <taxon>Bacillati</taxon>
        <taxon>Actinomycetota</taxon>
        <taxon>Actinomycetes</taxon>
        <taxon>Kitasatosporales</taxon>
        <taxon>Streptomycetaceae</taxon>
        <taxon>Streptomyces</taxon>
    </lineage>
</organism>
<dbReference type="NCBIfam" id="TIGR01634">
    <property type="entry name" value="tail_P2_I"/>
    <property type="match status" value="1"/>
</dbReference>
<protein>
    <submittedName>
        <fullName evidence="1">Phage tail protein I</fullName>
    </submittedName>
</protein>
<comment type="caution">
    <text evidence="1">The sequence shown here is derived from an EMBL/GenBank/DDBJ whole genome shotgun (WGS) entry which is preliminary data.</text>
</comment>
<dbReference type="Proteomes" id="UP001204746">
    <property type="component" value="Unassembled WGS sequence"/>
</dbReference>